<dbReference type="RefSeq" id="WP_036778709.1">
    <property type="nucleotide sequence ID" value="NZ_AVBG01000001.1"/>
</dbReference>
<dbReference type="EMBL" id="AVBG01000001">
    <property type="protein sequence ID" value="KGP92863.1"/>
    <property type="molecule type" value="Genomic_DNA"/>
</dbReference>
<dbReference type="eggNOG" id="COG1582">
    <property type="taxonomic scope" value="Bacteria"/>
</dbReference>
<accession>A0A0A2V1I6</accession>
<evidence type="ECO:0008006" key="3">
    <source>
        <dbReference type="Google" id="ProtNLM"/>
    </source>
</evidence>
<dbReference type="AlphaFoldDB" id="A0A0A2V1I6"/>
<gene>
    <name evidence="1" type="ORF">N780_10970</name>
</gene>
<comment type="caution">
    <text evidence="1">The sequence shown here is derived from an EMBL/GenBank/DDBJ whole genome shotgun (WGS) entry which is preliminary data.</text>
</comment>
<dbReference type="InterPro" id="IPR009384">
    <property type="entry name" value="SwrD-like"/>
</dbReference>
<protein>
    <recommendedName>
        <fullName evidence="3">Flagellar protein FlbD</fullName>
    </recommendedName>
</protein>
<name>A0A0A2V1I6_9BACI</name>
<dbReference type="OrthoDB" id="9799862at2"/>
<dbReference type="Pfam" id="PF06289">
    <property type="entry name" value="FlbD"/>
    <property type="match status" value="1"/>
</dbReference>
<reference evidence="1 2" key="1">
    <citation type="submission" date="2013-08" db="EMBL/GenBank/DDBJ databases">
        <title>Genome of Pontibacillus chungwhensis.</title>
        <authorList>
            <person name="Wang Q."/>
            <person name="Wang G."/>
        </authorList>
    </citation>
    <scope>NUCLEOTIDE SEQUENCE [LARGE SCALE GENOMIC DNA]</scope>
    <source>
        <strain evidence="1 2">BH030062</strain>
    </source>
</reference>
<dbReference type="STRING" id="1385513.N780_10970"/>
<dbReference type="Proteomes" id="UP000030153">
    <property type="component" value="Unassembled WGS sequence"/>
</dbReference>
<sequence length="71" mass="8051">MISLTRLNGDSFTLNAIYIEQIQAYPDTTITLTNGRKLLVREKEDEVTTLTKQFYRQIGLATISVNQKEGS</sequence>
<keyword evidence="2" id="KW-1185">Reference proteome</keyword>
<evidence type="ECO:0000313" key="2">
    <source>
        <dbReference type="Proteomes" id="UP000030153"/>
    </source>
</evidence>
<dbReference type="PANTHER" id="PTHR39185:SF1">
    <property type="entry name" value="SWARMING MOTILITY PROTEIN SWRD"/>
    <property type="match status" value="1"/>
</dbReference>
<evidence type="ECO:0000313" key="1">
    <source>
        <dbReference type="EMBL" id="KGP92863.1"/>
    </source>
</evidence>
<organism evidence="1 2">
    <name type="scientific">Pontibacillus chungwhensis BH030062</name>
    <dbReference type="NCBI Taxonomy" id="1385513"/>
    <lineage>
        <taxon>Bacteria</taxon>
        <taxon>Bacillati</taxon>
        <taxon>Bacillota</taxon>
        <taxon>Bacilli</taxon>
        <taxon>Bacillales</taxon>
        <taxon>Bacillaceae</taxon>
        <taxon>Pontibacillus</taxon>
    </lineage>
</organism>
<dbReference type="PANTHER" id="PTHR39185">
    <property type="entry name" value="SWARMING MOTILITY PROTEIN SWRD"/>
    <property type="match status" value="1"/>
</dbReference>
<proteinExistence type="predicted"/>